<dbReference type="InterPro" id="IPR016181">
    <property type="entry name" value="Acyl_CoA_acyltransferase"/>
</dbReference>
<dbReference type="AlphaFoldDB" id="A0A1Q9GN43"/>
<dbReference type="EMBL" id="MJIL01000069">
    <property type="protein sequence ID" value="OLQ76082.1"/>
    <property type="molecule type" value="Genomic_DNA"/>
</dbReference>
<gene>
    <name evidence="2" type="ORF">BIT28_18875</name>
</gene>
<keyword evidence="3" id="KW-1185">Reference proteome</keyword>
<evidence type="ECO:0000313" key="2">
    <source>
        <dbReference type="EMBL" id="OLQ76082.1"/>
    </source>
</evidence>
<dbReference type="Proteomes" id="UP000186905">
    <property type="component" value="Unassembled WGS sequence"/>
</dbReference>
<dbReference type="PROSITE" id="PS51186">
    <property type="entry name" value="GNAT"/>
    <property type="match status" value="1"/>
</dbReference>
<sequence length="318" mass="35921">MNIDLASTSDINAIRSFIKDNWAPNHIFARDADFFEYEMTDEGTVNFVVAKNELQQICGLVGFTKSKKQINEANLFLVILCVLPEYAKQGLSFKLINKCIELTSGSVNTVGAAPSVLPLYKLLGFQTGYLKHYFWLNPELNSFELCQPGEKQFVQVQDTGEFVQVSNVLEEEFCSLSTERRDYETFVKRYLEHPTYEYLLYLSKSKDGLIVAREVSQGQAKALKVIDYFGDNAKLTGALIKLTSVAVGQKYEFIDLYVKGTEDTDVQNAGFDIIDTNGDVVIPNYFSPFVMKNIQLTYATRDESLILMRGDGDQDRPS</sequence>
<dbReference type="CDD" id="cd04301">
    <property type="entry name" value="NAT_SF"/>
    <property type="match status" value="1"/>
</dbReference>
<feature type="domain" description="N-acetyltransferase" evidence="1">
    <location>
        <begin position="1"/>
        <end position="141"/>
    </location>
</feature>
<evidence type="ECO:0000313" key="3">
    <source>
        <dbReference type="Proteomes" id="UP000186905"/>
    </source>
</evidence>
<proteinExistence type="predicted"/>
<accession>A0A1Q9GN43</accession>
<dbReference type="RefSeq" id="WP_075764032.1">
    <property type="nucleotide sequence ID" value="NZ_MJIL01000069.1"/>
</dbReference>
<dbReference type="InterPro" id="IPR000182">
    <property type="entry name" value="GNAT_dom"/>
</dbReference>
<protein>
    <recommendedName>
        <fullName evidence="1">N-acetyltransferase domain-containing protein</fullName>
    </recommendedName>
</protein>
<dbReference type="GO" id="GO:0016747">
    <property type="term" value="F:acyltransferase activity, transferring groups other than amino-acyl groups"/>
    <property type="evidence" value="ECO:0007669"/>
    <property type="project" value="InterPro"/>
</dbReference>
<organism evidence="2 3">
    <name type="scientific">Photobacterium proteolyticum</name>
    <dbReference type="NCBI Taxonomy" id="1903952"/>
    <lineage>
        <taxon>Bacteria</taxon>
        <taxon>Pseudomonadati</taxon>
        <taxon>Pseudomonadota</taxon>
        <taxon>Gammaproteobacteria</taxon>
        <taxon>Vibrionales</taxon>
        <taxon>Vibrionaceae</taxon>
        <taxon>Photobacterium</taxon>
    </lineage>
</organism>
<name>A0A1Q9GN43_9GAMM</name>
<dbReference type="STRING" id="1903952.BIT28_18875"/>
<reference evidence="2 3" key="1">
    <citation type="submission" date="2016-09" db="EMBL/GenBank/DDBJ databases">
        <title>Photobacterium proteolyticum sp. nov. a protease producing bacterium isolated from ocean sediments of Laizhou Bay.</title>
        <authorList>
            <person name="Li Y."/>
        </authorList>
    </citation>
    <scope>NUCLEOTIDE SEQUENCE [LARGE SCALE GENOMIC DNA]</scope>
    <source>
        <strain evidence="2 3">13-12</strain>
    </source>
</reference>
<dbReference type="Pfam" id="PF13673">
    <property type="entry name" value="Acetyltransf_10"/>
    <property type="match status" value="1"/>
</dbReference>
<dbReference type="SUPFAM" id="SSF55729">
    <property type="entry name" value="Acyl-CoA N-acyltransferases (Nat)"/>
    <property type="match status" value="1"/>
</dbReference>
<evidence type="ECO:0000259" key="1">
    <source>
        <dbReference type="PROSITE" id="PS51186"/>
    </source>
</evidence>
<comment type="caution">
    <text evidence="2">The sequence shown here is derived from an EMBL/GenBank/DDBJ whole genome shotgun (WGS) entry which is preliminary data.</text>
</comment>
<dbReference type="Gene3D" id="3.40.630.30">
    <property type="match status" value="1"/>
</dbReference>